<dbReference type="GO" id="GO:0005524">
    <property type="term" value="F:ATP binding"/>
    <property type="evidence" value="ECO:0007669"/>
    <property type="project" value="UniProtKB-KW"/>
</dbReference>
<dbReference type="OrthoDB" id="448448at2759"/>
<evidence type="ECO:0000313" key="6">
    <source>
        <dbReference type="EMBL" id="KNC80374.1"/>
    </source>
</evidence>
<dbReference type="InterPro" id="IPR001650">
    <property type="entry name" value="Helicase_C-like"/>
</dbReference>
<evidence type="ECO:0000256" key="2">
    <source>
        <dbReference type="ARBA" id="ARBA00022801"/>
    </source>
</evidence>
<feature type="compositionally biased region" description="Polar residues" evidence="4">
    <location>
        <begin position="20"/>
        <end position="32"/>
    </location>
</feature>
<feature type="region of interest" description="Disordered" evidence="4">
    <location>
        <begin position="236"/>
        <end position="263"/>
    </location>
</feature>
<gene>
    <name evidence="6" type="ORF">SARC_07260</name>
</gene>
<dbReference type="GO" id="GO:0016787">
    <property type="term" value="F:hydrolase activity"/>
    <property type="evidence" value="ECO:0007669"/>
    <property type="project" value="UniProtKB-KW"/>
</dbReference>
<dbReference type="InterPro" id="IPR049730">
    <property type="entry name" value="SNF2/RAD54-like_C"/>
</dbReference>
<dbReference type="AlphaFoldDB" id="A0A0L0FUN3"/>
<reference evidence="6 7" key="1">
    <citation type="submission" date="2011-02" db="EMBL/GenBank/DDBJ databases">
        <title>The Genome Sequence of Sphaeroforma arctica JP610.</title>
        <authorList>
            <consortium name="The Broad Institute Genome Sequencing Platform"/>
            <person name="Russ C."/>
            <person name="Cuomo C."/>
            <person name="Young S.K."/>
            <person name="Zeng Q."/>
            <person name="Gargeya S."/>
            <person name="Alvarado L."/>
            <person name="Berlin A."/>
            <person name="Chapman S.B."/>
            <person name="Chen Z."/>
            <person name="Freedman E."/>
            <person name="Gellesch M."/>
            <person name="Goldberg J."/>
            <person name="Griggs A."/>
            <person name="Gujja S."/>
            <person name="Heilman E."/>
            <person name="Heiman D."/>
            <person name="Howarth C."/>
            <person name="Mehta T."/>
            <person name="Neiman D."/>
            <person name="Pearson M."/>
            <person name="Roberts A."/>
            <person name="Saif S."/>
            <person name="Shea T."/>
            <person name="Shenoy N."/>
            <person name="Sisk P."/>
            <person name="Stolte C."/>
            <person name="Sykes S."/>
            <person name="White J."/>
            <person name="Yandava C."/>
            <person name="Burger G."/>
            <person name="Gray M.W."/>
            <person name="Holland P.W.H."/>
            <person name="King N."/>
            <person name="Lang F.B.F."/>
            <person name="Roger A.J."/>
            <person name="Ruiz-Trillo I."/>
            <person name="Haas B."/>
            <person name="Nusbaum C."/>
            <person name="Birren B."/>
        </authorList>
    </citation>
    <scope>NUCLEOTIDE SEQUENCE [LARGE SCALE GENOMIC DNA]</scope>
    <source>
        <strain evidence="6 7">JP610</strain>
    </source>
</reference>
<evidence type="ECO:0000313" key="7">
    <source>
        <dbReference type="Proteomes" id="UP000054560"/>
    </source>
</evidence>
<dbReference type="SMART" id="SM00490">
    <property type="entry name" value="HELICc"/>
    <property type="match status" value="1"/>
</dbReference>
<evidence type="ECO:0000256" key="4">
    <source>
        <dbReference type="SAM" id="MobiDB-lite"/>
    </source>
</evidence>
<proteinExistence type="predicted"/>
<dbReference type="PROSITE" id="PS51194">
    <property type="entry name" value="HELICASE_CTER"/>
    <property type="match status" value="1"/>
</dbReference>
<dbReference type="SUPFAM" id="SSF52540">
    <property type="entry name" value="P-loop containing nucleoside triphosphate hydrolases"/>
    <property type="match status" value="1"/>
</dbReference>
<name>A0A0L0FUN3_9EUKA</name>
<keyword evidence="7" id="KW-1185">Reference proteome</keyword>
<keyword evidence="1" id="KW-0547">Nucleotide-binding</keyword>
<dbReference type="eggNOG" id="KOG1001">
    <property type="taxonomic scope" value="Eukaryota"/>
</dbReference>
<dbReference type="GO" id="GO:0006281">
    <property type="term" value="P:DNA repair"/>
    <property type="evidence" value="ECO:0007669"/>
    <property type="project" value="TreeGrafter"/>
</dbReference>
<feature type="region of interest" description="Disordered" evidence="4">
    <location>
        <begin position="20"/>
        <end position="41"/>
    </location>
</feature>
<dbReference type="Proteomes" id="UP000054560">
    <property type="component" value="Unassembled WGS sequence"/>
</dbReference>
<dbReference type="STRING" id="667725.A0A0L0FUN3"/>
<keyword evidence="2" id="KW-0378">Hydrolase</keyword>
<dbReference type="InterPro" id="IPR027417">
    <property type="entry name" value="P-loop_NTPase"/>
</dbReference>
<protein>
    <recommendedName>
        <fullName evidence="5">Helicase C-terminal domain-containing protein</fullName>
    </recommendedName>
</protein>
<dbReference type="PANTHER" id="PTHR45626">
    <property type="entry name" value="TRANSCRIPTION TERMINATION FACTOR 2-RELATED"/>
    <property type="match status" value="1"/>
</dbReference>
<dbReference type="CDD" id="cd18793">
    <property type="entry name" value="SF2_C_SNF"/>
    <property type="match status" value="1"/>
</dbReference>
<dbReference type="GO" id="GO:0005634">
    <property type="term" value="C:nucleus"/>
    <property type="evidence" value="ECO:0007669"/>
    <property type="project" value="TreeGrafter"/>
</dbReference>
<keyword evidence="3" id="KW-0067">ATP-binding</keyword>
<evidence type="ECO:0000259" key="5">
    <source>
        <dbReference type="PROSITE" id="PS51194"/>
    </source>
</evidence>
<dbReference type="GO" id="GO:0008094">
    <property type="term" value="F:ATP-dependent activity, acting on DNA"/>
    <property type="evidence" value="ECO:0007669"/>
    <property type="project" value="TreeGrafter"/>
</dbReference>
<dbReference type="Pfam" id="PF00271">
    <property type="entry name" value="Helicase_C"/>
    <property type="match status" value="1"/>
</dbReference>
<dbReference type="EMBL" id="KQ242161">
    <property type="protein sequence ID" value="KNC80374.1"/>
    <property type="molecule type" value="Genomic_DNA"/>
</dbReference>
<organism evidence="6 7">
    <name type="scientific">Sphaeroforma arctica JP610</name>
    <dbReference type="NCBI Taxonomy" id="667725"/>
    <lineage>
        <taxon>Eukaryota</taxon>
        <taxon>Ichthyosporea</taxon>
        <taxon>Ichthyophonida</taxon>
        <taxon>Sphaeroforma</taxon>
    </lineage>
</organism>
<evidence type="ECO:0000256" key="3">
    <source>
        <dbReference type="ARBA" id="ARBA00022840"/>
    </source>
</evidence>
<dbReference type="RefSeq" id="XP_014154276.1">
    <property type="nucleotide sequence ID" value="XM_014298801.1"/>
</dbReference>
<feature type="domain" description="Helicase C-terminal" evidence="5">
    <location>
        <begin position="67"/>
        <end position="215"/>
    </location>
</feature>
<evidence type="ECO:0000256" key="1">
    <source>
        <dbReference type="ARBA" id="ARBA00022741"/>
    </source>
</evidence>
<dbReference type="GeneID" id="25907764"/>
<sequence>MHNSQRYNCLRRCSRCASDNNAADTTDSSNQGAHDVPDTPELTGIWKQADKQTAKGSDIPWSTKTWEIMSIIQTTPPDEKIVVFCLFTMFFKKVLIPILEDKNIGFQTYIGSMTADQRTAALKEFRDAEGIKVILMSTTAANVGLNLQYACKAIIVDPWWNPAMEMQAENRLWRLKQEKTVTVYQLLIAQSVEQVVQTTKDLKIGYIDMAFSDNIESVSACHFGVREAADSILGSTLAPRSRADDTDRSQSSAVRPGPGIRSQPIPVCRNAKDLIQVHAGC</sequence>
<dbReference type="InterPro" id="IPR050628">
    <property type="entry name" value="SNF2_RAD54_helicase_TF"/>
</dbReference>
<dbReference type="Gene3D" id="3.40.50.300">
    <property type="entry name" value="P-loop containing nucleotide triphosphate hydrolases"/>
    <property type="match status" value="1"/>
</dbReference>
<accession>A0A0L0FUN3</accession>